<keyword evidence="1" id="KW-0812">Transmembrane</keyword>
<dbReference type="SUPFAM" id="SSF48317">
    <property type="entry name" value="Acid phosphatase/Vanadium-dependent haloperoxidase"/>
    <property type="match status" value="1"/>
</dbReference>
<reference evidence="3 4" key="1">
    <citation type="journal article" date="2015" name="Nature">
        <title>rRNA introns, odd ribosomes, and small enigmatic genomes across a large radiation of phyla.</title>
        <authorList>
            <person name="Brown C.T."/>
            <person name="Hug L.A."/>
            <person name="Thomas B.C."/>
            <person name="Sharon I."/>
            <person name="Castelle C.J."/>
            <person name="Singh A."/>
            <person name="Wilkins M.J."/>
            <person name="Williams K.H."/>
            <person name="Banfield J.F."/>
        </authorList>
    </citation>
    <scope>NUCLEOTIDE SEQUENCE [LARGE SCALE GENOMIC DNA]</scope>
</reference>
<dbReference type="Gene3D" id="1.20.144.10">
    <property type="entry name" value="Phosphatidic acid phosphatase type 2/haloperoxidase"/>
    <property type="match status" value="1"/>
</dbReference>
<evidence type="ECO:0000313" key="4">
    <source>
        <dbReference type="Proteomes" id="UP000034349"/>
    </source>
</evidence>
<dbReference type="PANTHER" id="PTHR14969:SF13">
    <property type="entry name" value="AT30094P"/>
    <property type="match status" value="1"/>
</dbReference>
<name>A0A0F9ZCI6_9BACT</name>
<evidence type="ECO:0000256" key="1">
    <source>
        <dbReference type="SAM" id="Phobius"/>
    </source>
</evidence>
<dbReference type="EMBL" id="LBOK01000017">
    <property type="protein sequence ID" value="KKP36496.1"/>
    <property type="molecule type" value="Genomic_DNA"/>
</dbReference>
<dbReference type="AlphaFoldDB" id="A0A0F9ZCI6"/>
<dbReference type="PANTHER" id="PTHR14969">
    <property type="entry name" value="SPHINGOSINE-1-PHOSPHATE PHOSPHOHYDROLASE"/>
    <property type="match status" value="1"/>
</dbReference>
<comment type="caution">
    <text evidence="3">The sequence shown here is derived from an EMBL/GenBank/DDBJ whole genome shotgun (WGS) entry which is preliminary data.</text>
</comment>
<dbReference type="InterPro" id="IPR036938">
    <property type="entry name" value="PAP2/HPO_sf"/>
</dbReference>
<keyword evidence="1" id="KW-0472">Membrane</keyword>
<sequence length="216" mass="24933">MRKKIIYIIASLLMLYLIGVFSGLFRYLGKYFFNFDNQVREFLIDLQTPFWNGFFNIITLFGEVKGFIGLGVALLGIFLFYKKRDFLLLFIMTIIGTEAFIWIGKVFTSRIRPTGEECYLEECSFPSNHAAIALAFYGFVIILMNNERLTKNNKNSKKINFIALLIVFCSLLIVLIGFSRIYLGAHFLSDVIMGYIVAGLWLILAKNIYNKNILNF</sequence>
<feature type="transmembrane region" description="Helical" evidence="1">
    <location>
        <begin position="158"/>
        <end position="178"/>
    </location>
</feature>
<evidence type="ECO:0000313" key="3">
    <source>
        <dbReference type="EMBL" id="KKP36496.1"/>
    </source>
</evidence>
<feature type="transmembrane region" description="Helical" evidence="1">
    <location>
        <begin position="86"/>
        <end position="107"/>
    </location>
</feature>
<accession>A0A0F9ZCI6</accession>
<dbReference type="Pfam" id="PF01569">
    <property type="entry name" value="PAP2"/>
    <property type="match status" value="1"/>
</dbReference>
<proteinExistence type="predicted"/>
<feature type="transmembrane region" description="Helical" evidence="1">
    <location>
        <begin position="54"/>
        <end position="79"/>
    </location>
</feature>
<dbReference type="Proteomes" id="UP000034349">
    <property type="component" value="Unassembled WGS sequence"/>
</dbReference>
<protein>
    <submittedName>
        <fullName evidence="3">Phosphoesterase, PA-phosphatase related protein</fullName>
    </submittedName>
</protein>
<keyword evidence="1" id="KW-1133">Transmembrane helix</keyword>
<dbReference type="CDD" id="cd03392">
    <property type="entry name" value="PAP2_like_2"/>
    <property type="match status" value="1"/>
</dbReference>
<evidence type="ECO:0000259" key="2">
    <source>
        <dbReference type="SMART" id="SM00014"/>
    </source>
</evidence>
<gene>
    <name evidence="3" type="ORF">UR23_C0017G0003</name>
</gene>
<feature type="transmembrane region" description="Helical" evidence="1">
    <location>
        <begin position="184"/>
        <end position="204"/>
    </location>
</feature>
<feature type="transmembrane region" description="Helical" evidence="1">
    <location>
        <begin position="127"/>
        <end position="146"/>
    </location>
</feature>
<feature type="domain" description="Phosphatidic acid phosphatase type 2/haloperoxidase" evidence="2">
    <location>
        <begin position="87"/>
        <end position="206"/>
    </location>
</feature>
<dbReference type="InterPro" id="IPR000326">
    <property type="entry name" value="PAP2/HPO"/>
</dbReference>
<dbReference type="SMART" id="SM00014">
    <property type="entry name" value="acidPPc"/>
    <property type="match status" value="1"/>
</dbReference>
<organism evidence="3 4">
    <name type="scientific">Candidatus Roizmanbacteria bacterium GW2011_GWA2_32_13</name>
    <dbReference type="NCBI Taxonomy" id="1618475"/>
    <lineage>
        <taxon>Bacteria</taxon>
        <taxon>Candidatus Roizmaniibacteriota</taxon>
    </lineage>
</organism>
<feature type="transmembrane region" description="Helical" evidence="1">
    <location>
        <begin position="7"/>
        <end position="28"/>
    </location>
</feature>